<keyword evidence="4 6" id="KW-0694">RNA-binding</keyword>
<reference evidence="9" key="1">
    <citation type="submission" date="2021-01" db="EMBL/GenBank/DDBJ databases">
        <authorList>
            <person name="Corre E."/>
            <person name="Pelletier E."/>
            <person name="Niang G."/>
            <person name="Scheremetjew M."/>
            <person name="Finn R."/>
            <person name="Kale V."/>
            <person name="Holt S."/>
            <person name="Cochrane G."/>
            <person name="Meng A."/>
            <person name="Brown T."/>
            <person name="Cohen L."/>
        </authorList>
    </citation>
    <scope>NUCLEOTIDE SEQUENCE</scope>
    <source>
        <strain evidence="9">10249 10 AB</strain>
    </source>
</reference>
<dbReference type="Pfam" id="PF00076">
    <property type="entry name" value="RRM_1"/>
    <property type="match status" value="2"/>
</dbReference>
<keyword evidence="3" id="KW-0677">Repeat</keyword>
<dbReference type="InterPro" id="IPR000504">
    <property type="entry name" value="RRM_dom"/>
</dbReference>
<feature type="compositionally biased region" description="Low complexity" evidence="7">
    <location>
        <begin position="246"/>
        <end position="263"/>
    </location>
</feature>
<sequence>MASLANVEHRNQEATVYVGNLDAVCTEKILLELFAQVGRVKSVYMPTDKITNTHNGYGFIEFLDTRDADYAIQILNMMKFYNRPLKVNKSSVNNSKTEMWSKDVGANLFVGNLDPIDVDEHLLYDTFGAFGTLIKQPKIMREEDTGESKGFGFVSYDSFEASDTALECMSGQYLGNRQIVVQYAFKKDTGIGGNNLGSTNSSSSTNHSHERHGSRAERMLAAQRKSQQDQLQQSSSLNNVTINRGNNAISNNSSISSSAVNRMMPPPPPPPVMRGGMGVGAGAARGFGGSTPGHYGPPPGGGGYYQSQQNGMMPPPPPPPMMGMNMGGGGMSMSMPPPPPPPPPPMMQSG</sequence>
<dbReference type="SMART" id="SM00360">
    <property type="entry name" value="RRM"/>
    <property type="match status" value="2"/>
</dbReference>
<gene>
    <name evidence="9" type="ORF">PAUS00366_LOCUS9939</name>
</gene>
<evidence type="ECO:0000256" key="5">
    <source>
        <dbReference type="ARBA" id="ARBA00023242"/>
    </source>
</evidence>
<dbReference type="GO" id="GO:0048026">
    <property type="term" value="P:positive regulation of mRNA splicing, via spliceosome"/>
    <property type="evidence" value="ECO:0007669"/>
    <property type="project" value="TreeGrafter"/>
</dbReference>
<feature type="compositionally biased region" description="Basic and acidic residues" evidence="7">
    <location>
        <begin position="207"/>
        <end position="218"/>
    </location>
</feature>
<dbReference type="Gene3D" id="3.30.70.330">
    <property type="match status" value="2"/>
</dbReference>
<accession>A0A7S4EJL3</accession>
<dbReference type="FunFam" id="3.30.70.330:FF:000505">
    <property type="entry name" value="Splicing factor 3B subunit 4"/>
    <property type="match status" value="1"/>
</dbReference>
<evidence type="ECO:0000256" key="1">
    <source>
        <dbReference type="ARBA" id="ARBA00004123"/>
    </source>
</evidence>
<evidence type="ECO:0000256" key="4">
    <source>
        <dbReference type="ARBA" id="ARBA00022884"/>
    </source>
</evidence>
<evidence type="ECO:0000256" key="2">
    <source>
        <dbReference type="ARBA" id="ARBA00008363"/>
    </source>
</evidence>
<dbReference type="GO" id="GO:0071011">
    <property type="term" value="C:precatalytic spliceosome"/>
    <property type="evidence" value="ECO:0007669"/>
    <property type="project" value="TreeGrafter"/>
</dbReference>
<evidence type="ECO:0000256" key="7">
    <source>
        <dbReference type="SAM" id="MobiDB-lite"/>
    </source>
</evidence>
<keyword evidence="5" id="KW-0539">Nucleus</keyword>
<protein>
    <recommendedName>
        <fullName evidence="8">RRM domain-containing protein</fullName>
    </recommendedName>
</protein>
<evidence type="ECO:0000256" key="6">
    <source>
        <dbReference type="PROSITE-ProRule" id="PRU00176"/>
    </source>
</evidence>
<dbReference type="GO" id="GO:0003723">
    <property type="term" value="F:RNA binding"/>
    <property type="evidence" value="ECO:0007669"/>
    <property type="project" value="UniProtKB-UniRule"/>
</dbReference>
<dbReference type="EMBL" id="HBIX01013434">
    <property type="protein sequence ID" value="CAE0717187.1"/>
    <property type="molecule type" value="Transcribed_RNA"/>
</dbReference>
<dbReference type="PANTHER" id="PTHR48030:SF3">
    <property type="entry name" value="SPLICING FACTOR 3B SUBUNIT 4"/>
    <property type="match status" value="1"/>
</dbReference>
<dbReference type="PROSITE" id="PS50102">
    <property type="entry name" value="RRM"/>
    <property type="match status" value="2"/>
</dbReference>
<evidence type="ECO:0000256" key="3">
    <source>
        <dbReference type="ARBA" id="ARBA00022737"/>
    </source>
</evidence>
<dbReference type="SUPFAM" id="SSF54928">
    <property type="entry name" value="RNA-binding domain, RBD"/>
    <property type="match status" value="1"/>
</dbReference>
<dbReference type="PANTHER" id="PTHR48030">
    <property type="entry name" value="SPLICING FACTOR 3B SUBUNIT 4"/>
    <property type="match status" value="1"/>
</dbReference>
<dbReference type="CDD" id="cd12335">
    <property type="entry name" value="RRM2_SF3B4"/>
    <property type="match status" value="1"/>
</dbReference>
<organism evidence="9">
    <name type="scientific">Pseudo-nitzschia australis</name>
    <dbReference type="NCBI Taxonomy" id="44445"/>
    <lineage>
        <taxon>Eukaryota</taxon>
        <taxon>Sar</taxon>
        <taxon>Stramenopiles</taxon>
        <taxon>Ochrophyta</taxon>
        <taxon>Bacillariophyta</taxon>
        <taxon>Bacillariophyceae</taxon>
        <taxon>Bacillariophycidae</taxon>
        <taxon>Bacillariales</taxon>
        <taxon>Bacillariaceae</taxon>
        <taxon>Pseudo-nitzschia</taxon>
    </lineage>
</organism>
<feature type="domain" description="RRM" evidence="8">
    <location>
        <begin position="14"/>
        <end position="92"/>
    </location>
</feature>
<comment type="similarity">
    <text evidence="2">Belongs to the SF3B4 family.</text>
</comment>
<feature type="region of interest" description="Disordered" evidence="7">
    <location>
        <begin position="194"/>
        <end position="350"/>
    </location>
</feature>
<dbReference type="InterPro" id="IPR052084">
    <property type="entry name" value="SF3B4_spliceosome_assoc"/>
</dbReference>
<comment type="subcellular location">
    <subcellularLocation>
        <location evidence="1">Nucleus</location>
    </subcellularLocation>
</comment>
<dbReference type="GO" id="GO:0005730">
    <property type="term" value="C:nucleolus"/>
    <property type="evidence" value="ECO:0007669"/>
    <property type="project" value="TreeGrafter"/>
</dbReference>
<dbReference type="InterPro" id="IPR035979">
    <property type="entry name" value="RBD_domain_sf"/>
</dbReference>
<dbReference type="InterPro" id="IPR034159">
    <property type="entry name" value="SF3B4_RRM2"/>
</dbReference>
<dbReference type="InterPro" id="IPR012677">
    <property type="entry name" value="Nucleotide-bd_a/b_plait_sf"/>
</dbReference>
<feature type="compositionally biased region" description="Gly residues" evidence="7">
    <location>
        <begin position="275"/>
        <end position="291"/>
    </location>
</feature>
<evidence type="ECO:0000259" key="8">
    <source>
        <dbReference type="PROSITE" id="PS50102"/>
    </source>
</evidence>
<feature type="domain" description="RRM" evidence="8">
    <location>
        <begin position="106"/>
        <end position="186"/>
    </location>
</feature>
<evidence type="ECO:0000313" key="9">
    <source>
        <dbReference type="EMBL" id="CAE0717187.1"/>
    </source>
</evidence>
<dbReference type="CDD" id="cd12334">
    <property type="entry name" value="RRM1_SF3B4"/>
    <property type="match status" value="1"/>
</dbReference>
<name>A0A7S4EJL3_9STRA</name>
<dbReference type="InterPro" id="IPR034158">
    <property type="entry name" value="SF3B4_RRM1"/>
</dbReference>
<feature type="compositionally biased region" description="Low complexity" evidence="7">
    <location>
        <begin position="228"/>
        <end position="237"/>
    </location>
</feature>
<feature type="compositionally biased region" description="Pro residues" evidence="7">
    <location>
        <begin position="335"/>
        <end position="350"/>
    </location>
</feature>
<proteinExistence type="inferred from homology"/>
<feature type="compositionally biased region" description="Low complexity" evidence="7">
    <location>
        <begin position="196"/>
        <end position="206"/>
    </location>
</feature>
<dbReference type="AlphaFoldDB" id="A0A7S4EJL3"/>